<accession>A0A1Y1YSM2</accession>
<evidence type="ECO:0000259" key="1">
    <source>
        <dbReference type="Pfam" id="PF06985"/>
    </source>
</evidence>
<sequence length="265" mass="30547">MAHFKYRPLDTSKNEIRLLFPAIRAGSTARQHIAFECECQYTGEEAFATPDLTMEFELRTVSLDLNPDYTALSYVWGDRSEKRNIAVDGDIFSVTKNLEYLEHRQIRPALWIDAICIDQGSSDEKSSQVPLMARIYSKARRVIVWLGPGSDSTDLTIRMLRQFHNCAWDGHPWCDSSSPFYRRKGFEDLHHHFKRGSVGERFLLALLVPRGHATQQVNANASTASEKFTIDLRHFYHSGKSILYRDWSSRVWTVQEYLLSSACTF</sequence>
<organism evidence="2 3">
    <name type="scientific">Clohesyomyces aquaticus</name>
    <dbReference type="NCBI Taxonomy" id="1231657"/>
    <lineage>
        <taxon>Eukaryota</taxon>
        <taxon>Fungi</taxon>
        <taxon>Dikarya</taxon>
        <taxon>Ascomycota</taxon>
        <taxon>Pezizomycotina</taxon>
        <taxon>Dothideomycetes</taxon>
        <taxon>Pleosporomycetidae</taxon>
        <taxon>Pleosporales</taxon>
        <taxon>Lindgomycetaceae</taxon>
        <taxon>Clohesyomyces</taxon>
    </lineage>
</organism>
<gene>
    <name evidence="2" type="ORF">BCR34DRAFT_637814</name>
</gene>
<dbReference type="Proteomes" id="UP000193144">
    <property type="component" value="Unassembled WGS sequence"/>
</dbReference>
<dbReference type="InterPro" id="IPR010730">
    <property type="entry name" value="HET"/>
</dbReference>
<dbReference type="Pfam" id="PF06985">
    <property type="entry name" value="HET"/>
    <property type="match status" value="1"/>
</dbReference>
<dbReference type="PANTHER" id="PTHR24148:SF73">
    <property type="entry name" value="HET DOMAIN PROTEIN (AFU_ORTHOLOGUE AFUA_8G01020)"/>
    <property type="match status" value="1"/>
</dbReference>
<dbReference type="STRING" id="1231657.A0A1Y1YSM2"/>
<keyword evidence="3" id="KW-1185">Reference proteome</keyword>
<dbReference type="AlphaFoldDB" id="A0A1Y1YSM2"/>
<evidence type="ECO:0000313" key="3">
    <source>
        <dbReference type="Proteomes" id="UP000193144"/>
    </source>
</evidence>
<dbReference type="InterPro" id="IPR052895">
    <property type="entry name" value="HetReg/Transcr_Mod"/>
</dbReference>
<feature type="domain" description="Heterokaryon incompatibility" evidence="1">
    <location>
        <begin position="69"/>
        <end position="256"/>
    </location>
</feature>
<dbReference type="PANTHER" id="PTHR24148">
    <property type="entry name" value="ANKYRIN REPEAT DOMAIN-CONTAINING PROTEIN 39 HOMOLOG-RELATED"/>
    <property type="match status" value="1"/>
</dbReference>
<name>A0A1Y1YSM2_9PLEO</name>
<comment type="caution">
    <text evidence="2">The sequence shown here is derived from an EMBL/GenBank/DDBJ whole genome shotgun (WGS) entry which is preliminary data.</text>
</comment>
<evidence type="ECO:0000313" key="2">
    <source>
        <dbReference type="EMBL" id="ORY00747.1"/>
    </source>
</evidence>
<protein>
    <submittedName>
        <fullName evidence="2">Heterokaryon incompatibility protein-domain-containing protein</fullName>
    </submittedName>
</protein>
<dbReference type="EMBL" id="MCFA01000179">
    <property type="protein sequence ID" value="ORY00747.1"/>
    <property type="molecule type" value="Genomic_DNA"/>
</dbReference>
<proteinExistence type="predicted"/>
<reference evidence="2 3" key="1">
    <citation type="submission" date="2016-07" db="EMBL/GenBank/DDBJ databases">
        <title>Pervasive Adenine N6-methylation of Active Genes in Fungi.</title>
        <authorList>
            <consortium name="DOE Joint Genome Institute"/>
            <person name="Mondo S.J."/>
            <person name="Dannebaum R.O."/>
            <person name="Kuo R.C."/>
            <person name="Labutti K."/>
            <person name="Haridas S."/>
            <person name="Kuo A."/>
            <person name="Salamov A."/>
            <person name="Ahrendt S.R."/>
            <person name="Lipzen A."/>
            <person name="Sullivan W."/>
            <person name="Andreopoulos W.B."/>
            <person name="Clum A."/>
            <person name="Lindquist E."/>
            <person name="Daum C."/>
            <person name="Ramamoorthy G.K."/>
            <person name="Gryganskyi A."/>
            <person name="Culley D."/>
            <person name="Magnuson J.K."/>
            <person name="James T.Y."/>
            <person name="O'Malley M.A."/>
            <person name="Stajich J.E."/>
            <person name="Spatafora J.W."/>
            <person name="Visel A."/>
            <person name="Grigoriev I.V."/>
        </authorList>
    </citation>
    <scope>NUCLEOTIDE SEQUENCE [LARGE SCALE GENOMIC DNA]</scope>
    <source>
        <strain evidence="2 3">CBS 115471</strain>
    </source>
</reference>
<dbReference type="OrthoDB" id="3553147at2759"/>